<dbReference type="Pfam" id="PF04000">
    <property type="entry name" value="Sas10_Utp3"/>
    <property type="match status" value="1"/>
</dbReference>
<evidence type="ECO:0000256" key="5">
    <source>
        <dbReference type="ARBA" id="ARBA00025733"/>
    </source>
</evidence>
<protein>
    <submittedName>
        <fullName evidence="8">Something about silencing protein 10-like</fullName>
    </submittedName>
</protein>
<evidence type="ECO:0000313" key="8">
    <source>
        <dbReference type="RefSeq" id="XP_011502566.1"/>
    </source>
</evidence>
<evidence type="ECO:0000256" key="2">
    <source>
        <dbReference type="ARBA" id="ARBA00010979"/>
    </source>
</evidence>
<dbReference type="GeneID" id="105365966"/>
<proteinExistence type="inferred from homology"/>
<dbReference type="Proteomes" id="UP000695007">
    <property type="component" value="Unplaced"/>
</dbReference>
<evidence type="ECO:0000313" key="7">
    <source>
        <dbReference type="Proteomes" id="UP000695007"/>
    </source>
</evidence>
<dbReference type="AlphaFoldDB" id="A0AAJ6YQY8"/>
<dbReference type="InterPro" id="IPR007052">
    <property type="entry name" value="CS_dom"/>
</dbReference>
<comment type="similarity">
    <text evidence="2">Belongs to the SAS10 family.</text>
</comment>
<keyword evidence="7" id="KW-1185">Reference proteome</keyword>
<dbReference type="PANTHER" id="PTHR13237:SF8">
    <property type="entry name" value="SOMETHING ABOUT SILENCING PROTEIN 10"/>
    <property type="match status" value="1"/>
</dbReference>
<dbReference type="KEGG" id="csol:105365966"/>
<reference evidence="8" key="1">
    <citation type="submission" date="2025-08" db="UniProtKB">
        <authorList>
            <consortium name="RefSeq"/>
        </authorList>
    </citation>
    <scope>IDENTIFICATION</scope>
</reference>
<dbReference type="InterPro" id="IPR018972">
    <property type="entry name" value="Sas10_C_dom"/>
</dbReference>
<comment type="similarity">
    <text evidence="5">Belongs to the p23/wos2 family.</text>
</comment>
<feature type="domain" description="CS" evidence="6">
    <location>
        <begin position="7"/>
        <end position="97"/>
    </location>
</feature>
<dbReference type="CDD" id="cd06465">
    <property type="entry name" value="p23_hB-ind1_like"/>
    <property type="match status" value="1"/>
</dbReference>
<dbReference type="PROSITE" id="PS51203">
    <property type="entry name" value="CS"/>
    <property type="match status" value="1"/>
</dbReference>
<dbReference type="Gene3D" id="2.60.40.790">
    <property type="match status" value="1"/>
</dbReference>
<accession>A0AAJ6YQY8</accession>
<evidence type="ECO:0000259" key="6">
    <source>
        <dbReference type="PROSITE" id="PS51203"/>
    </source>
</evidence>
<gene>
    <name evidence="8" type="primary">LOC105365966</name>
</gene>
<evidence type="ECO:0000256" key="3">
    <source>
        <dbReference type="ARBA" id="ARBA00022553"/>
    </source>
</evidence>
<dbReference type="InterPro" id="IPR007146">
    <property type="entry name" value="Sas10/Utp3/C1D"/>
</dbReference>
<keyword evidence="4" id="KW-0539">Nucleus</keyword>
<dbReference type="GO" id="GO:0000462">
    <property type="term" value="P:maturation of SSU-rRNA from tricistronic rRNA transcript (SSU-rRNA, 5.8S rRNA, LSU-rRNA)"/>
    <property type="evidence" value="ECO:0007669"/>
    <property type="project" value="TreeGrafter"/>
</dbReference>
<keyword evidence="3" id="KW-0597">Phosphoprotein</keyword>
<sequence length="538" mass="63519">MTQEGQILPPPVIWAQRNNILFVTICLEDCKDPTIIIEADKIYFKGIGGTEKKMHEITVNLYKEIEPDKTVQSPKGRNFEMLLFKKENGPPFWPRLTKENKRFHWLKSDFNKWLDEDDSEDESKSKDLKDLLHQFGNVRGDGNLDGLDSKPNFDDLDIDEEEIDSDEEYSENQKNLTNRISYKLCKKNYDSEDEVMGFSNEEYNDENDKDKDSIISDIEDFEHFNLPNEKAWGKKKKSYYFTDYIDADYFSVSQKDIAGAELEEKEARNLQKHLIEYLNETDFGIDQISEYNQIDECTQQVKTDLSQLSKRQKEELIKKESPELIFLITDFHERLLESKIILDPLLKFLNNVNYENYFTITFTKTKYNLLLHYCINISFYLMLKAKKQIIFIHPVIKRLAQYRKLISQFEKSQENILDKIKIKSNKNSQCLYNFLDHNKIANNKLNQTFPKNLDCKNTKNFIIDVGKRAITSQIGKNKGLVPHRKKEQRNPRVKHRNKYRRAKIHRKGAIREIRKENNKYKGEISGIKASVKKSIKIK</sequence>
<organism evidence="7 8">
    <name type="scientific">Ceratosolen solmsi marchali</name>
    <dbReference type="NCBI Taxonomy" id="326594"/>
    <lineage>
        <taxon>Eukaryota</taxon>
        <taxon>Metazoa</taxon>
        <taxon>Ecdysozoa</taxon>
        <taxon>Arthropoda</taxon>
        <taxon>Hexapoda</taxon>
        <taxon>Insecta</taxon>
        <taxon>Pterygota</taxon>
        <taxon>Neoptera</taxon>
        <taxon>Endopterygota</taxon>
        <taxon>Hymenoptera</taxon>
        <taxon>Apocrita</taxon>
        <taxon>Proctotrupomorpha</taxon>
        <taxon>Chalcidoidea</taxon>
        <taxon>Agaonidae</taxon>
        <taxon>Agaoninae</taxon>
        <taxon>Ceratosolen</taxon>
    </lineage>
</organism>
<name>A0AAJ6YQY8_9HYME</name>
<dbReference type="InterPro" id="IPR008978">
    <property type="entry name" value="HSP20-like_chaperone"/>
</dbReference>
<dbReference type="FunFam" id="2.60.40.790:FF:000013">
    <property type="entry name" value="Very-long-chain (3R)-3-hydroxyacyl-CoA dehydratase"/>
    <property type="match status" value="1"/>
</dbReference>
<comment type="subcellular location">
    <subcellularLocation>
        <location evidence="1">Nucleus</location>
    </subcellularLocation>
</comment>
<evidence type="ECO:0000256" key="1">
    <source>
        <dbReference type="ARBA" id="ARBA00004123"/>
    </source>
</evidence>
<dbReference type="GO" id="GO:0032040">
    <property type="term" value="C:small-subunit processome"/>
    <property type="evidence" value="ECO:0007669"/>
    <property type="project" value="TreeGrafter"/>
</dbReference>
<dbReference type="Pfam" id="PF09368">
    <property type="entry name" value="Sas10"/>
    <property type="match status" value="1"/>
</dbReference>
<dbReference type="CTD" id="31447"/>
<dbReference type="PANTHER" id="PTHR13237">
    <property type="entry name" value="SOMETHING ABOUT SILENCING PROTEIN 10-RELATED"/>
    <property type="match status" value="1"/>
</dbReference>
<dbReference type="SUPFAM" id="SSF49764">
    <property type="entry name" value="HSP20-like chaperones"/>
    <property type="match status" value="1"/>
</dbReference>
<dbReference type="RefSeq" id="XP_011502566.1">
    <property type="nucleotide sequence ID" value="XM_011504264.1"/>
</dbReference>
<evidence type="ECO:0000256" key="4">
    <source>
        <dbReference type="ARBA" id="ARBA00023242"/>
    </source>
</evidence>